<dbReference type="Proteomes" id="UP000580250">
    <property type="component" value="Unassembled WGS sequence"/>
</dbReference>
<accession>A0A6V7WXP6</accession>
<comment type="caution">
    <text evidence="1">The sequence shown here is derived from an EMBL/GenBank/DDBJ whole genome shotgun (WGS) entry which is preliminary data.</text>
</comment>
<reference evidence="1 2" key="1">
    <citation type="submission" date="2020-08" db="EMBL/GenBank/DDBJ databases">
        <authorList>
            <person name="Koutsovoulos G."/>
            <person name="Danchin GJ E."/>
        </authorList>
    </citation>
    <scope>NUCLEOTIDE SEQUENCE [LARGE SCALE GENOMIC DNA]</scope>
</reference>
<protein>
    <submittedName>
        <fullName evidence="1">Uncharacterized protein</fullName>
    </submittedName>
</protein>
<name>A0A6V7WXP6_MELEN</name>
<evidence type="ECO:0000313" key="2">
    <source>
        <dbReference type="Proteomes" id="UP000580250"/>
    </source>
</evidence>
<organism evidence="1 2">
    <name type="scientific">Meloidogyne enterolobii</name>
    <name type="common">Root-knot nematode worm</name>
    <name type="synonym">Meloidogyne mayaguensis</name>
    <dbReference type="NCBI Taxonomy" id="390850"/>
    <lineage>
        <taxon>Eukaryota</taxon>
        <taxon>Metazoa</taxon>
        <taxon>Ecdysozoa</taxon>
        <taxon>Nematoda</taxon>
        <taxon>Chromadorea</taxon>
        <taxon>Rhabditida</taxon>
        <taxon>Tylenchina</taxon>
        <taxon>Tylenchomorpha</taxon>
        <taxon>Tylenchoidea</taxon>
        <taxon>Meloidogynidae</taxon>
        <taxon>Meloidogyninae</taxon>
        <taxon>Meloidogyne</taxon>
    </lineage>
</organism>
<sequence length="84" mass="9645">MATGNQCNLTPSTKFPHQWKLFNSLDKTTASKQQLGPKLYKIQTVFGDVLGLGTQNFRTFVINLILVFRLYPLMLLQDGQHYQK</sequence>
<dbReference type="AlphaFoldDB" id="A0A6V7WXP6"/>
<proteinExistence type="predicted"/>
<dbReference type="EMBL" id="CAJEWN010000896">
    <property type="protein sequence ID" value="CAD2191723.1"/>
    <property type="molecule type" value="Genomic_DNA"/>
</dbReference>
<gene>
    <name evidence="1" type="ORF">MENT_LOCUS44568</name>
</gene>
<evidence type="ECO:0000313" key="1">
    <source>
        <dbReference type="EMBL" id="CAD2191723.1"/>
    </source>
</evidence>